<evidence type="ECO:0000313" key="4">
    <source>
        <dbReference type="Proteomes" id="UP001148018"/>
    </source>
</evidence>
<feature type="region of interest" description="Disordered" evidence="1">
    <location>
        <begin position="93"/>
        <end position="115"/>
    </location>
</feature>
<protein>
    <recommendedName>
        <fullName evidence="2">Smoothelin domain-containing protein</fullName>
    </recommendedName>
</protein>
<feature type="compositionally biased region" description="Polar residues" evidence="1">
    <location>
        <begin position="467"/>
        <end position="478"/>
    </location>
</feature>
<dbReference type="InterPro" id="IPR022189">
    <property type="entry name" value="SMTN"/>
</dbReference>
<dbReference type="Pfam" id="PF12510">
    <property type="entry name" value="Smoothelin"/>
    <property type="match status" value="1"/>
</dbReference>
<feature type="compositionally biased region" description="Low complexity" evidence="1">
    <location>
        <begin position="303"/>
        <end position="322"/>
    </location>
</feature>
<keyword evidence="4" id="KW-1185">Reference proteome</keyword>
<sequence>MSLERHSALDEVSLRCLPLCHQAPLPVSCRRSVLMAVAQHLSASFCHSSGDSADLDKTQDLDERRLIRSALRDLRRREIEDMEAALASKRFRPTRHLLQEDKENQQGSDSSGPLGILSGKLQSIQDLDELTKLLFGTSDYEERKMIRAAIRRLLSERGKSAIHILEPGNLEPQCTMGTAETERETLSEREPIKSQIQELRRQQTQQGRELHKAGSKSGMVLVLDPLVKEMALGLTRPHLESVSPESDLRALASVLPMAQHHPDHSAPEQGQTEPSAGRPRLDSGASDKSLRSERSSRSRPRTDSASSDSSGGPRPRSGTGSSVDSADLVSRKRVDSGVSAEGREAEVPMSSSPTSMDSDTDHGDDGPPHPLSSDITDQDQPDGAILTKPDPASKSGLLNGNAGGQTDSQHKVPVSRDSPIAPQSKAKDSDQNREVLLAPLSRTNSVRDRMRKFTEPSGVPPMKKNSVENGSSLLSQRNPPRAASVFGASLVARGDEPGRPHAGSASSSRTLRPRGDVAGQSQGSVGGVAGSPAEKPDPSPGDAQERNTPAAGPQNIPGGAEDDMKTFLTIEIKDGGGTVPITHMSPRITTTPGQRAELTLGLRATPFKMSSSTLTSASSFKIVANKDP</sequence>
<accession>A0A9Q0EFM3</accession>
<proteinExistence type="predicted"/>
<feature type="compositionally biased region" description="Basic and acidic residues" evidence="1">
    <location>
        <begin position="329"/>
        <end position="346"/>
    </location>
</feature>
<feature type="domain" description="Smoothelin" evidence="2">
    <location>
        <begin position="117"/>
        <end position="156"/>
    </location>
</feature>
<evidence type="ECO:0000313" key="3">
    <source>
        <dbReference type="EMBL" id="KAJ3604490.1"/>
    </source>
</evidence>
<feature type="compositionally biased region" description="Low complexity" evidence="1">
    <location>
        <begin position="348"/>
        <end position="357"/>
    </location>
</feature>
<reference evidence="3" key="1">
    <citation type="submission" date="2022-07" db="EMBL/GenBank/DDBJ databases">
        <title>Chromosome-level genome of Muraenolepis orangiensis.</title>
        <authorList>
            <person name="Kim J."/>
        </authorList>
    </citation>
    <scope>NUCLEOTIDE SEQUENCE</scope>
    <source>
        <strain evidence="3">KU_S4_2022</strain>
        <tissue evidence="3">Muscle</tissue>
    </source>
</reference>
<organism evidence="3 4">
    <name type="scientific">Muraenolepis orangiensis</name>
    <name type="common">Patagonian moray cod</name>
    <dbReference type="NCBI Taxonomy" id="630683"/>
    <lineage>
        <taxon>Eukaryota</taxon>
        <taxon>Metazoa</taxon>
        <taxon>Chordata</taxon>
        <taxon>Craniata</taxon>
        <taxon>Vertebrata</taxon>
        <taxon>Euteleostomi</taxon>
        <taxon>Actinopterygii</taxon>
        <taxon>Neopterygii</taxon>
        <taxon>Teleostei</taxon>
        <taxon>Neoteleostei</taxon>
        <taxon>Acanthomorphata</taxon>
        <taxon>Zeiogadaria</taxon>
        <taxon>Gadariae</taxon>
        <taxon>Gadiformes</taxon>
        <taxon>Muraenolepidoidei</taxon>
        <taxon>Muraenolepididae</taxon>
        <taxon>Muraenolepis</taxon>
    </lineage>
</organism>
<gene>
    <name evidence="3" type="ORF">NHX12_029230</name>
</gene>
<dbReference type="AlphaFoldDB" id="A0A9Q0EFM3"/>
<evidence type="ECO:0000256" key="1">
    <source>
        <dbReference type="SAM" id="MobiDB-lite"/>
    </source>
</evidence>
<dbReference type="Proteomes" id="UP001148018">
    <property type="component" value="Unassembled WGS sequence"/>
</dbReference>
<feature type="compositionally biased region" description="Basic and acidic residues" evidence="1">
    <location>
        <begin position="288"/>
        <end position="302"/>
    </location>
</feature>
<dbReference type="EMBL" id="JANIIK010000044">
    <property type="protein sequence ID" value="KAJ3604490.1"/>
    <property type="molecule type" value="Genomic_DNA"/>
</dbReference>
<feature type="compositionally biased region" description="Basic and acidic residues" evidence="1">
    <location>
        <begin position="445"/>
        <end position="454"/>
    </location>
</feature>
<feature type="region of interest" description="Disordered" evidence="1">
    <location>
        <begin position="258"/>
        <end position="563"/>
    </location>
</feature>
<comment type="caution">
    <text evidence="3">The sequence shown here is derived from an EMBL/GenBank/DDBJ whole genome shotgun (WGS) entry which is preliminary data.</text>
</comment>
<evidence type="ECO:0000259" key="2">
    <source>
        <dbReference type="Pfam" id="PF12510"/>
    </source>
</evidence>
<name>A0A9Q0EFM3_9TELE</name>
<dbReference type="OrthoDB" id="8945430at2759"/>